<reference evidence="2" key="1">
    <citation type="journal article" date="2023" name="Front. Plant Sci.">
        <title>Chromosomal-level genome assembly of Melastoma candidum provides insights into trichome evolution.</title>
        <authorList>
            <person name="Zhong Y."/>
            <person name="Wu W."/>
            <person name="Sun C."/>
            <person name="Zou P."/>
            <person name="Liu Y."/>
            <person name="Dai S."/>
            <person name="Zhou R."/>
        </authorList>
    </citation>
    <scope>NUCLEOTIDE SEQUENCE [LARGE SCALE GENOMIC DNA]</scope>
</reference>
<protein>
    <submittedName>
        <fullName evidence="1">Uncharacterized protein</fullName>
    </submittedName>
</protein>
<evidence type="ECO:0000313" key="1">
    <source>
        <dbReference type="EMBL" id="KAI4329769.1"/>
    </source>
</evidence>
<dbReference type="EMBL" id="CM042887">
    <property type="protein sequence ID" value="KAI4329769.1"/>
    <property type="molecule type" value="Genomic_DNA"/>
</dbReference>
<accession>A0ACB9N293</accession>
<gene>
    <name evidence="1" type="ORF">MLD38_028117</name>
</gene>
<keyword evidence="2" id="KW-1185">Reference proteome</keyword>
<dbReference type="Proteomes" id="UP001057402">
    <property type="component" value="Chromosome 8"/>
</dbReference>
<proteinExistence type="predicted"/>
<name>A0ACB9N293_9MYRT</name>
<comment type="caution">
    <text evidence="1">The sequence shown here is derived from an EMBL/GenBank/DDBJ whole genome shotgun (WGS) entry which is preliminary data.</text>
</comment>
<organism evidence="1 2">
    <name type="scientific">Melastoma candidum</name>
    <dbReference type="NCBI Taxonomy" id="119954"/>
    <lineage>
        <taxon>Eukaryota</taxon>
        <taxon>Viridiplantae</taxon>
        <taxon>Streptophyta</taxon>
        <taxon>Embryophyta</taxon>
        <taxon>Tracheophyta</taxon>
        <taxon>Spermatophyta</taxon>
        <taxon>Magnoliopsida</taxon>
        <taxon>eudicotyledons</taxon>
        <taxon>Gunneridae</taxon>
        <taxon>Pentapetalae</taxon>
        <taxon>rosids</taxon>
        <taxon>malvids</taxon>
        <taxon>Myrtales</taxon>
        <taxon>Melastomataceae</taxon>
        <taxon>Melastomatoideae</taxon>
        <taxon>Melastomateae</taxon>
        <taxon>Melastoma</taxon>
    </lineage>
</organism>
<evidence type="ECO:0000313" key="2">
    <source>
        <dbReference type="Proteomes" id="UP001057402"/>
    </source>
</evidence>
<sequence length="95" mass="11285">MMRMDRLAEGKRRNSRLQVILLHEQIYMVWVFFSQGKQASPPQEARHRILKLCCTNCPPLAQDMEQKMWVERDRVNDIQESDAFKTTTIGYLEEV</sequence>